<evidence type="ECO:0000313" key="3">
    <source>
        <dbReference type="Proteomes" id="UP001165060"/>
    </source>
</evidence>
<organism evidence="2 3">
    <name type="scientific">Tetraparma gracilis</name>
    <dbReference type="NCBI Taxonomy" id="2962635"/>
    <lineage>
        <taxon>Eukaryota</taxon>
        <taxon>Sar</taxon>
        <taxon>Stramenopiles</taxon>
        <taxon>Ochrophyta</taxon>
        <taxon>Bolidophyceae</taxon>
        <taxon>Parmales</taxon>
        <taxon>Triparmaceae</taxon>
        <taxon>Tetraparma</taxon>
    </lineage>
</organism>
<sequence>MAVLSTSSDGSNGTPAAASSSSTPSASALGVSDQPAPHDLLLSPSSAAAPAASQGLDLAAAAAAADPFAGADLLVPTTGGFVGGKSTGDDTDFDALMGAGGGKGAPPLRAVSGQMGAAPLTRGVSGGPALDLMSADPFASLPPPVPQGVQQTKSDDLFDDFVGARKG</sequence>
<feature type="region of interest" description="Disordered" evidence="1">
    <location>
        <begin position="129"/>
        <end position="155"/>
    </location>
</feature>
<evidence type="ECO:0000256" key="1">
    <source>
        <dbReference type="SAM" id="MobiDB-lite"/>
    </source>
</evidence>
<feature type="region of interest" description="Disordered" evidence="1">
    <location>
        <begin position="1"/>
        <end position="47"/>
    </location>
</feature>
<keyword evidence="3" id="KW-1185">Reference proteome</keyword>
<protein>
    <submittedName>
        <fullName evidence="2">Uncharacterized protein</fullName>
    </submittedName>
</protein>
<proteinExistence type="predicted"/>
<feature type="compositionally biased region" description="Low complexity" evidence="1">
    <location>
        <begin position="14"/>
        <end position="28"/>
    </location>
</feature>
<feature type="compositionally biased region" description="Low complexity" evidence="1">
    <location>
        <begin position="37"/>
        <end position="47"/>
    </location>
</feature>
<dbReference type="EMBL" id="BRYB01002326">
    <property type="protein sequence ID" value="GMI43092.1"/>
    <property type="molecule type" value="Genomic_DNA"/>
</dbReference>
<gene>
    <name evidence="2" type="ORF">TeGR_g4337</name>
</gene>
<reference evidence="2 3" key="1">
    <citation type="journal article" date="2023" name="Commun. Biol.">
        <title>Genome analysis of Parmales, the sister group of diatoms, reveals the evolutionary specialization of diatoms from phago-mixotrophs to photoautotrophs.</title>
        <authorList>
            <person name="Ban H."/>
            <person name="Sato S."/>
            <person name="Yoshikawa S."/>
            <person name="Yamada K."/>
            <person name="Nakamura Y."/>
            <person name="Ichinomiya M."/>
            <person name="Sato N."/>
            <person name="Blanc-Mathieu R."/>
            <person name="Endo H."/>
            <person name="Kuwata A."/>
            <person name="Ogata H."/>
        </authorList>
    </citation>
    <scope>NUCLEOTIDE SEQUENCE [LARGE SCALE GENOMIC DNA]</scope>
</reference>
<comment type="caution">
    <text evidence="2">The sequence shown here is derived from an EMBL/GenBank/DDBJ whole genome shotgun (WGS) entry which is preliminary data.</text>
</comment>
<accession>A0ABQ6N803</accession>
<name>A0ABQ6N803_9STRA</name>
<feature type="compositionally biased region" description="Polar residues" evidence="1">
    <location>
        <begin position="1"/>
        <end position="13"/>
    </location>
</feature>
<evidence type="ECO:0000313" key="2">
    <source>
        <dbReference type="EMBL" id="GMI43092.1"/>
    </source>
</evidence>
<dbReference type="Proteomes" id="UP001165060">
    <property type="component" value="Unassembled WGS sequence"/>
</dbReference>